<evidence type="ECO:0000313" key="3">
    <source>
        <dbReference type="EMBL" id="MFC5549687.1"/>
    </source>
</evidence>
<protein>
    <submittedName>
        <fullName evidence="3">GIY-YIG nuclease family protein</fullName>
    </submittedName>
</protein>
<comment type="similarity">
    <text evidence="1">Belongs to the UPF0213 family.</text>
</comment>
<proteinExistence type="inferred from homology"/>
<name>A0ABW0RYP1_9BURK</name>
<dbReference type="Gene3D" id="3.40.1440.10">
    <property type="entry name" value="GIY-YIG endonuclease"/>
    <property type="match status" value="1"/>
</dbReference>
<dbReference type="EMBL" id="JBHSMZ010000009">
    <property type="protein sequence ID" value="MFC5549687.1"/>
    <property type="molecule type" value="Genomic_DNA"/>
</dbReference>
<gene>
    <name evidence="3" type="ORF">ACFPO9_14315</name>
</gene>
<evidence type="ECO:0000259" key="2">
    <source>
        <dbReference type="PROSITE" id="PS50164"/>
    </source>
</evidence>
<dbReference type="SUPFAM" id="SSF82771">
    <property type="entry name" value="GIY-YIG endonuclease"/>
    <property type="match status" value="1"/>
</dbReference>
<dbReference type="InterPro" id="IPR000305">
    <property type="entry name" value="GIY-YIG_endonuc"/>
</dbReference>
<evidence type="ECO:0000256" key="1">
    <source>
        <dbReference type="ARBA" id="ARBA00007435"/>
    </source>
</evidence>
<organism evidence="3 4">
    <name type="scientific">Massilia aerilata</name>
    <dbReference type="NCBI Taxonomy" id="453817"/>
    <lineage>
        <taxon>Bacteria</taxon>
        <taxon>Pseudomonadati</taxon>
        <taxon>Pseudomonadota</taxon>
        <taxon>Betaproteobacteria</taxon>
        <taxon>Burkholderiales</taxon>
        <taxon>Oxalobacteraceae</taxon>
        <taxon>Telluria group</taxon>
        <taxon>Massilia</taxon>
    </lineage>
</organism>
<accession>A0ABW0RYP1</accession>
<dbReference type="PANTHER" id="PTHR34477:SF5">
    <property type="entry name" value="BSL5627 PROTEIN"/>
    <property type="match status" value="1"/>
</dbReference>
<keyword evidence="4" id="KW-1185">Reference proteome</keyword>
<dbReference type="InterPro" id="IPR035901">
    <property type="entry name" value="GIY-YIG_endonuc_sf"/>
</dbReference>
<comment type="caution">
    <text evidence="3">The sequence shown here is derived from an EMBL/GenBank/DDBJ whole genome shotgun (WGS) entry which is preliminary data.</text>
</comment>
<dbReference type="Pfam" id="PF01541">
    <property type="entry name" value="GIY-YIG"/>
    <property type="match status" value="1"/>
</dbReference>
<dbReference type="PROSITE" id="PS50164">
    <property type="entry name" value="GIY_YIG"/>
    <property type="match status" value="1"/>
</dbReference>
<dbReference type="PANTHER" id="PTHR34477">
    <property type="entry name" value="UPF0213 PROTEIN YHBQ"/>
    <property type="match status" value="1"/>
</dbReference>
<evidence type="ECO:0000313" key="4">
    <source>
        <dbReference type="Proteomes" id="UP001596086"/>
    </source>
</evidence>
<dbReference type="CDD" id="cd10448">
    <property type="entry name" value="GIY-YIG_unchar_3"/>
    <property type="match status" value="1"/>
</dbReference>
<feature type="domain" description="GIY-YIG" evidence="2">
    <location>
        <begin position="3"/>
        <end position="80"/>
    </location>
</feature>
<sequence>MDKSSYVYILASKPYGPLYIGVTSNLIRRVWEHREGVVDGFSKQYGVKQLVWFEVHSEIIHAITREKQIKKWNRDWKVNLVQQSNPDWRDLFDEIAT</sequence>
<dbReference type="InterPro" id="IPR050190">
    <property type="entry name" value="UPF0213_domain"/>
</dbReference>
<reference evidence="4" key="1">
    <citation type="journal article" date="2019" name="Int. J. Syst. Evol. Microbiol.">
        <title>The Global Catalogue of Microorganisms (GCM) 10K type strain sequencing project: providing services to taxonomists for standard genome sequencing and annotation.</title>
        <authorList>
            <consortium name="The Broad Institute Genomics Platform"/>
            <consortium name="The Broad Institute Genome Sequencing Center for Infectious Disease"/>
            <person name="Wu L."/>
            <person name="Ma J."/>
        </authorList>
    </citation>
    <scope>NUCLEOTIDE SEQUENCE [LARGE SCALE GENOMIC DNA]</scope>
    <source>
        <strain evidence="4">CGMCC 4.5798</strain>
    </source>
</reference>
<dbReference type="Proteomes" id="UP001596086">
    <property type="component" value="Unassembled WGS sequence"/>
</dbReference>
<dbReference type="RefSeq" id="WP_379771797.1">
    <property type="nucleotide sequence ID" value="NZ_JBHSMZ010000009.1"/>
</dbReference>